<organism evidence="3 4">
    <name type="scientific">Morella rubra</name>
    <name type="common">Chinese bayberry</name>
    <dbReference type="NCBI Taxonomy" id="262757"/>
    <lineage>
        <taxon>Eukaryota</taxon>
        <taxon>Viridiplantae</taxon>
        <taxon>Streptophyta</taxon>
        <taxon>Embryophyta</taxon>
        <taxon>Tracheophyta</taxon>
        <taxon>Spermatophyta</taxon>
        <taxon>Magnoliopsida</taxon>
        <taxon>eudicotyledons</taxon>
        <taxon>Gunneridae</taxon>
        <taxon>Pentapetalae</taxon>
        <taxon>rosids</taxon>
        <taxon>fabids</taxon>
        <taxon>Fagales</taxon>
        <taxon>Myricaceae</taxon>
        <taxon>Morella</taxon>
    </lineage>
</organism>
<evidence type="ECO:0000256" key="2">
    <source>
        <dbReference type="SAM" id="SignalP"/>
    </source>
</evidence>
<dbReference type="Proteomes" id="UP000516437">
    <property type="component" value="Chromosome 2"/>
</dbReference>
<feature type="signal peptide" evidence="2">
    <location>
        <begin position="1"/>
        <end position="18"/>
    </location>
</feature>
<sequence>MHAIEMHSLIIWFPEVFSGVCSVHPRVGLCVLFSSWDCPVPPTPGPLKTTPKRPEGAHPLPVVVGCTLLMCPISSLFLREYLAGLEIIKRFERTTSDDLHVYVVHNKDETSYFTKGAGDGSSMRAGEGSSKGVGQGTAEGTIELDDEAVEDLGEGEGEGDVVAEGTEDDGNILKRVWS</sequence>
<dbReference type="AlphaFoldDB" id="A0A6A1WD41"/>
<reference evidence="3 4" key="1">
    <citation type="journal article" date="2019" name="Plant Biotechnol. J.">
        <title>The red bayberry genome and genetic basis of sex determination.</title>
        <authorList>
            <person name="Jia H.M."/>
            <person name="Jia H.J."/>
            <person name="Cai Q.L."/>
            <person name="Wang Y."/>
            <person name="Zhao H.B."/>
            <person name="Yang W.F."/>
            <person name="Wang G.Y."/>
            <person name="Li Y.H."/>
            <person name="Zhan D.L."/>
            <person name="Shen Y.T."/>
            <person name="Niu Q.F."/>
            <person name="Chang L."/>
            <person name="Qiu J."/>
            <person name="Zhao L."/>
            <person name="Xie H.B."/>
            <person name="Fu W.Y."/>
            <person name="Jin J."/>
            <person name="Li X.W."/>
            <person name="Jiao Y."/>
            <person name="Zhou C.C."/>
            <person name="Tu T."/>
            <person name="Chai C.Y."/>
            <person name="Gao J.L."/>
            <person name="Fan L.J."/>
            <person name="van de Weg E."/>
            <person name="Wang J.Y."/>
            <person name="Gao Z.S."/>
        </authorList>
    </citation>
    <scope>NUCLEOTIDE SEQUENCE [LARGE SCALE GENOMIC DNA]</scope>
    <source>
        <tissue evidence="3">Leaves</tissue>
    </source>
</reference>
<keyword evidence="4" id="KW-1185">Reference proteome</keyword>
<feature type="chain" id="PRO_5025589768" evidence="2">
    <location>
        <begin position="19"/>
        <end position="178"/>
    </location>
</feature>
<dbReference type="EMBL" id="RXIC02000020">
    <property type="protein sequence ID" value="KAB1223214.1"/>
    <property type="molecule type" value="Genomic_DNA"/>
</dbReference>
<name>A0A6A1WD41_9ROSI</name>
<evidence type="ECO:0000256" key="1">
    <source>
        <dbReference type="SAM" id="MobiDB-lite"/>
    </source>
</evidence>
<evidence type="ECO:0000313" key="4">
    <source>
        <dbReference type="Proteomes" id="UP000516437"/>
    </source>
</evidence>
<comment type="caution">
    <text evidence="3">The sequence shown here is derived from an EMBL/GenBank/DDBJ whole genome shotgun (WGS) entry which is preliminary data.</text>
</comment>
<evidence type="ECO:0000313" key="3">
    <source>
        <dbReference type="EMBL" id="KAB1223214.1"/>
    </source>
</evidence>
<feature type="region of interest" description="Disordered" evidence="1">
    <location>
        <begin position="115"/>
        <end position="141"/>
    </location>
</feature>
<accession>A0A6A1WD41</accession>
<protein>
    <submittedName>
        <fullName evidence="3">Uncharacterized protein</fullName>
    </submittedName>
</protein>
<proteinExistence type="predicted"/>
<gene>
    <name evidence="3" type="ORF">CJ030_MR2G003171</name>
</gene>
<keyword evidence="2" id="KW-0732">Signal</keyword>